<keyword evidence="3" id="KW-1185">Reference proteome</keyword>
<dbReference type="AlphaFoldDB" id="A0A3E1P3M8"/>
<name>A0A3E1P3M8_9BACT</name>
<feature type="domain" description="Integrase catalytic" evidence="1">
    <location>
        <begin position="1"/>
        <end position="156"/>
    </location>
</feature>
<dbReference type="Proteomes" id="UP000261174">
    <property type="component" value="Unassembled WGS sequence"/>
</dbReference>
<comment type="caution">
    <text evidence="2">The sequence shown here is derived from an EMBL/GenBank/DDBJ whole genome shotgun (WGS) entry which is preliminary data.</text>
</comment>
<sequence>MNYEDGLITEVEVYIAILGYSQLAYIEALYTQRKEDFLHATADELSYLGGVPRALITDTLKSAVTSTDNCEPEINESFLDFGNHYQTTIYPTKSRRLKDKAVVESAVNIMYKRVYAPLRNKNFFNLKELNTAIHELLERHNNELLQKLGISQRKKG</sequence>
<dbReference type="GO" id="GO:0015074">
    <property type="term" value="P:DNA integration"/>
    <property type="evidence" value="ECO:0007669"/>
    <property type="project" value="InterPro"/>
</dbReference>
<dbReference type="PROSITE" id="PS50994">
    <property type="entry name" value="INTEGRASE"/>
    <property type="match status" value="1"/>
</dbReference>
<protein>
    <recommendedName>
        <fullName evidence="1">Integrase catalytic domain-containing protein</fullName>
    </recommendedName>
</protein>
<proteinExistence type="predicted"/>
<evidence type="ECO:0000313" key="2">
    <source>
        <dbReference type="EMBL" id="RFM34714.1"/>
    </source>
</evidence>
<gene>
    <name evidence="2" type="ORF">DXN04_15745</name>
</gene>
<dbReference type="EMBL" id="QTJV01000004">
    <property type="protein sequence ID" value="RFM34714.1"/>
    <property type="molecule type" value="Genomic_DNA"/>
</dbReference>
<reference evidence="2 3" key="1">
    <citation type="submission" date="2018-08" db="EMBL/GenBank/DDBJ databases">
        <title>Chitinophaga sp. K20C18050901, a novel bacterium isolated from forest soil.</title>
        <authorList>
            <person name="Wang C."/>
        </authorList>
    </citation>
    <scope>NUCLEOTIDE SEQUENCE [LARGE SCALE GENOMIC DNA]</scope>
    <source>
        <strain evidence="2 3">K20C18050901</strain>
    </source>
</reference>
<dbReference type="InterPro" id="IPR001584">
    <property type="entry name" value="Integrase_cat-core"/>
</dbReference>
<evidence type="ECO:0000259" key="1">
    <source>
        <dbReference type="PROSITE" id="PS50994"/>
    </source>
</evidence>
<accession>A0A3E1P3M8</accession>
<dbReference type="PANTHER" id="PTHR35004:SF8">
    <property type="entry name" value="TRANSPOSASE RV3428C-RELATED"/>
    <property type="match status" value="1"/>
</dbReference>
<dbReference type="PANTHER" id="PTHR35004">
    <property type="entry name" value="TRANSPOSASE RV3428C-RELATED"/>
    <property type="match status" value="1"/>
</dbReference>
<organism evidence="2 3">
    <name type="scientific">Chitinophaga silvisoli</name>
    <dbReference type="NCBI Taxonomy" id="2291814"/>
    <lineage>
        <taxon>Bacteria</taxon>
        <taxon>Pseudomonadati</taxon>
        <taxon>Bacteroidota</taxon>
        <taxon>Chitinophagia</taxon>
        <taxon>Chitinophagales</taxon>
        <taxon>Chitinophagaceae</taxon>
        <taxon>Chitinophaga</taxon>
    </lineage>
</organism>
<evidence type="ECO:0000313" key="3">
    <source>
        <dbReference type="Proteomes" id="UP000261174"/>
    </source>
</evidence>